<sequence length="122" mass="13594">MTLQPRGNTHPVRIAAGCASSTPGRQRPRGPVSLYNDLYNGLYGLHRLHDLHGLSPPLHPLYIRCAAMVFSRRPSSGLSVGMVPSLDRYVVVAQSVLCGLRYSPRWFRYFACHIWHAPQPGS</sequence>
<reference evidence="1 2" key="1">
    <citation type="journal article" date="2013" name="Genome Biol.">
        <title>Genomic analysis reveals key aspects of prokaryotic symbiosis in the phototrophic consortium "Chlorochromatium aggregatum".</title>
        <authorList>
            <person name="Liu Z."/>
            <person name="Muller J."/>
            <person name="Li T."/>
            <person name="Alvey R.M."/>
            <person name="Vogl K."/>
            <person name="Frigaard N.U."/>
            <person name="Rockwell N.C."/>
            <person name="Boyd E.S."/>
            <person name="Tomsho L.P."/>
            <person name="Schuster S.C."/>
            <person name="Henke P."/>
            <person name="Rohde M."/>
            <person name="Overmann J."/>
            <person name="Bryant D.A."/>
        </authorList>
    </citation>
    <scope>NUCLEOTIDE SEQUENCE [LARGE SCALE GENOMIC DNA]</scope>
    <source>
        <strain evidence="1">CR</strain>
    </source>
</reference>
<dbReference type="EMBL" id="CP004885">
    <property type="protein sequence ID" value="AGX87896.1"/>
    <property type="molecule type" value="Genomic_DNA"/>
</dbReference>
<proteinExistence type="predicted"/>
<evidence type="ECO:0000313" key="2">
    <source>
        <dbReference type="Proteomes" id="UP000017184"/>
    </source>
</evidence>
<organism evidence="1 2">
    <name type="scientific">Candidatus Symbiobacter mobilis CR</name>
    <dbReference type="NCBI Taxonomy" id="946483"/>
    <lineage>
        <taxon>Bacteria</taxon>
        <taxon>Pseudomonadati</taxon>
        <taxon>Pseudomonadota</taxon>
        <taxon>Betaproteobacteria</taxon>
        <taxon>Burkholderiales</taxon>
        <taxon>Comamonadaceae</taxon>
    </lineage>
</organism>
<dbReference type="HOGENOM" id="CLU_2022528_0_0_4"/>
<dbReference type="RefSeq" id="WP_022774290.1">
    <property type="nucleotide sequence ID" value="NC_022576.1"/>
</dbReference>
<accession>U5N8P0</accession>
<gene>
    <name evidence="1" type="ORF">Cenrod_1812</name>
</gene>
<name>U5N8P0_9BURK</name>
<dbReference type="AlphaFoldDB" id="U5N8P0"/>
<dbReference type="Proteomes" id="UP000017184">
    <property type="component" value="Chromosome"/>
</dbReference>
<protein>
    <submittedName>
        <fullName evidence="1">Uncharacterized protein</fullName>
    </submittedName>
</protein>
<dbReference type="KEGG" id="cbx:Cenrod_1812"/>
<dbReference type="STRING" id="946483.Cenrod_1812"/>
<keyword evidence="2" id="KW-1185">Reference proteome</keyword>
<evidence type="ECO:0000313" key="1">
    <source>
        <dbReference type="EMBL" id="AGX87896.1"/>
    </source>
</evidence>